<dbReference type="VEuPathDB" id="FungiDB:VP01_4331g1"/>
<evidence type="ECO:0000313" key="2">
    <source>
        <dbReference type="EMBL" id="KNZ50600.1"/>
    </source>
</evidence>
<evidence type="ECO:0000313" key="3">
    <source>
        <dbReference type="Proteomes" id="UP000037035"/>
    </source>
</evidence>
<name>A0A0L6URY4_9BASI</name>
<dbReference type="Proteomes" id="UP000037035">
    <property type="component" value="Unassembled WGS sequence"/>
</dbReference>
<proteinExistence type="predicted"/>
<keyword evidence="1" id="KW-1133">Transmembrane helix</keyword>
<keyword evidence="3" id="KW-1185">Reference proteome</keyword>
<evidence type="ECO:0000256" key="1">
    <source>
        <dbReference type="SAM" id="Phobius"/>
    </source>
</evidence>
<keyword evidence="1" id="KW-0812">Transmembrane</keyword>
<accession>A0A0L6URY4</accession>
<feature type="transmembrane region" description="Helical" evidence="1">
    <location>
        <begin position="184"/>
        <end position="206"/>
    </location>
</feature>
<reference evidence="2 3" key="1">
    <citation type="submission" date="2015-08" db="EMBL/GenBank/DDBJ databases">
        <title>Next Generation Sequencing and Analysis of the Genome of Puccinia sorghi L Schw, the Causal Agent of Maize Common Rust.</title>
        <authorList>
            <person name="Rochi L."/>
            <person name="Burguener G."/>
            <person name="Darino M."/>
            <person name="Turjanski A."/>
            <person name="Kreff E."/>
            <person name="Dieguez M.J."/>
            <person name="Sacco F."/>
        </authorList>
    </citation>
    <scope>NUCLEOTIDE SEQUENCE [LARGE SCALE GENOMIC DNA]</scope>
    <source>
        <strain evidence="2 3">RO10H11247</strain>
    </source>
</reference>
<keyword evidence="1" id="KW-0472">Membrane</keyword>
<feature type="transmembrane region" description="Helical" evidence="1">
    <location>
        <begin position="63"/>
        <end position="96"/>
    </location>
</feature>
<feature type="transmembrane region" description="Helical" evidence="1">
    <location>
        <begin position="155"/>
        <end position="172"/>
    </location>
</feature>
<organism evidence="2 3">
    <name type="scientific">Puccinia sorghi</name>
    <dbReference type="NCBI Taxonomy" id="27349"/>
    <lineage>
        <taxon>Eukaryota</taxon>
        <taxon>Fungi</taxon>
        <taxon>Dikarya</taxon>
        <taxon>Basidiomycota</taxon>
        <taxon>Pucciniomycotina</taxon>
        <taxon>Pucciniomycetes</taxon>
        <taxon>Pucciniales</taxon>
        <taxon>Pucciniaceae</taxon>
        <taxon>Puccinia</taxon>
    </lineage>
</organism>
<gene>
    <name evidence="2" type="ORF">VP01_4331g1</name>
</gene>
<feature type="transmembrane region" description="Helical" evidence="1">
    <location>
        <begin position="20"/>
        <end position="42"/>
    </location>
</feature>
<sequence length="387" mass="45628">MKRIFVFSFAKGNYGSFPFPLLFLFPFFSFNCGLLEIYFSFLEQFMMHSQMHTIKEFYFKLKNCFLCIFFMIIFSNMIYFYFFNTFIILFIFSVWYHWNQLFELYLLISFSSTHQIKYLNVYSVHCLLESLFKKGWSNNINFPGLSACQLQAVELFFLFFAVKAVVSCTSYLDGGDKGKSDTLIITILMVFLVWCVFKMLKMLVLFDSSSYPTSFFAQDMLHLKNILCCSCKYIQHPSSTVTFDVINPKFLLLLVLWQFSTKIIKLMMMWTVHARFVHSSNPVRKEAEKYTVKLKYSFYLKKKGTCCIHPMNTMMQNDTIMASFDVRMVKSTRNVEFFFFLKLKKSHRGSSISLNNPPFSNDEIWLGLNTQWSVLTQLPVTCEALFS</sequence>
<dbReference type="EMBL" id="LAVV01009426">
    <property type="protein sequence ID" value="KNZ50600.1"/>
    <property type="molecule type" value="Genomic_DNA"/>
</dbReference>
<protein>
    <submittedName>
        <fullName evidence="2">Uncharacterized protein</fullName>
    </submittedName>
</protein>
<dbReference type="AlphaFoldDB" id="A0A0L6URY4"/>
<comment type="caution">
    <text evidence="2">The sequence shown here is derived from an EMBL/GenBank/DDBJ whole genome shotgun (WGS) entry which is preliminary data.</text>
</comment>